<evidence type="ECO:0000259" key="2">
    <source>
        <dbReference type="Pfam" id="PF07238"/>
    </source>
</evidence>
<evidence type="ECO:0000313" key="3">
    <source>
        <dbReference type="EMBL" id="MFC3230600.1"/>
    </source>
</evidence>
<dbReference type="Pfam" id="PF07238">
    <property type="entry name" value="PilZ"/>
    <property type="match status" value="1"/>
</dbReference>
<accession>A0ABV7L7W2</accession>
<feature type="region of interest" description="Disordered" evidence="1">
    <location>
        <begin position="1"/>
        <end position="35"/>
    </location>
</feature>
<sequence length="154" mass="16591">MTAEVAESIAQVRESASTTKSSSGQLLSSAGERSQKAEELRTEVADFLMAMARAGDRRLHPRFDVDLPASIHLPGSFGGADIHAEGRTINLSQGGLALRMDVKTDIGAEAEVSIRGERLRGRVIEASRGVLRLQFRHDQATADLVDRLIARLAA</sequence>
<proteinExistence type="predicted"/>
<keyword evidence="4" id="KW-1185">Reference proteome</keyword>
<comment type="caution">
    <text evidence="3">The sequence shown here is derived from an EMBL/GenBank/DDBJ whole genome shotgun (WGS) entry which is preliminary data.</text>
</comment>
<name>A0ABV7L7W2_9PROT</name>
<dbReference type="SUPFAM" id="SSF141371">
    <property type="entry name" value="PilZ domain-like"/>
    <property type="match status" value="1"/>
</dbReference>
<dbReference type="InterPro" id="IPR009875">
    <property type="entry name" value="PilZ_domain"/>
</dbReference>
<dbReference type="Gene3D" id="2.40.10.220">
    <property type="entry name" value="predicted glycosyltransferase like domains"/>
    <property type="match status" value="1"/>
</dbReference>
<organism evidence="3 4">
    <name type="scientific">Marinibaculum pumilum</name>
    <dbReference type="NCBI Taxonomy" id="1766165"/>
    <lineage>
        <taxon>Bacteria</taxon>
        <taxon>Pseudomonadati</taxon>
        <taxon>Pseudomonadota</taxon>
        <taxon>Alphaproteobacteria</taxon>
        <taxon>Rhodospirillales</taxon>
        <taxon>Rhodospirillaceae</taxon>
        <taxon>Marinibaculum</taxon>
    </lineage>
</organism>
<dbReference type="EMBL" id="JBHRTR010000048">
    <property type="protein sequence ID" value="MFC3230600.1"/>
    <property type="molecule type" value="Genomic_DNA"/>
</dbReference>
<dbReference type="Proteomes" id="UP001595528">
    <property type="component" value="Unassembled WGS sequence"/>
</dbReference>
<feature type="domain" description="PilZ" evidence="2">
    <location>
        <begin position="56"/>
        <end position="149"/>
    </location>
</feature>
<evidence type="ECO:0000256" key="1">
    <source>
        <dbReference type="SAM" id="MobiDB-lite"/>
    </source>
</evidence>
<feature type="compositionally biased region" description="Polar residues" evidence="1">
    <location>
        <begin position="14"/>
        <end position="32"/>
    </location>
</feature>
<gene>
    <name evidence="3" type="ORF">ACFOGJ_25355</name>
</gene>
<reference evidence="4" key="1">
    <citation type="journal article" date="2019" name="Int. J. Syst. Evol. Microbiol.">
        <title>The Global Catalogue of Microorganisms (GCM) 10K type strain sequencing project: providing services to taxonomists for standard genome sequencing and annotation.</title>
        <authorList>
            <consortium name="The Broad Institute Genomics Platform"/>
            <consortium name="The Broad Institute Genome Sequencing Center for Infectious Disease"/>
            <person name="Wu L."/>
            <person name="Ma J."/>
        </authorList>
    </citation>
    <scope>NUCLEOTIDE SEQUENCE [LARGE SCALE GENOMIC DNA]</scope>
    <source>
        <strain evidence="4">KCTC 42964</strain>
    </source>
</reference>
<evidence type="ECO:0000313" key="4">
    <source>
        <dbReference type="Proteomes" id="UP001595528"/>
    </source>
</evidence>
<protein>
    <submittedName>
        <fullName evidence="3">PilZ domain-containing protein</fullName>
    </submittedName>
</protein>
<dbReference type="RefSeq" id="WP_379905918.1">
    <property type="nucleotide sequence ID" value="NZ_JBHRTR010000048.1"/>
</dbReference>